<evidence type="ECO:0000256" key="1">
    <source>
        <dbReference type="SAM" id="Phobius"/>
    </source>
</evidence>
<proteinExistence type="predicted"/>
<sequence>MNSGDNYKHLLSSQGGKKYKYRKTQPLFCWKEKKKLHGITLAFLFLKNKKKKNLNIYLQNSPEMFFLLTEAEKPLGSVLFVFFVYFFFAFLLLKLNFLYTFKF</sequence>
<keyword evidence="1" id="KW-0812">Transmembrane</keyword>
<protein>
    <submittedName>
        <fullName evidence="2">Uncharacterized protein</fullName>
    </submittedName>
</protein>
<keyword evidence="1" id="KW-0472">Membrane</keyword>
<accession>A0A0E9WXX0</accession>
<name>A0A0E9WXX0_ANGAN</name>
<evidence type="ECO:0000313" key="2">
    <source>
        <dbReference type="EMBL" id="JAH95224.1"/>
    </source>
</evidence>
<dbReference type="AlphaFoldDB" id="A0A0E9WXX0"/>
<reference evidence="2" key="1">
    <citation type="submission" date="2014-11" db="EMBL/GenBank/DDBJ databases">
        <authorList>
            <person name="Amaro Gonzalez C."/>
        </authorList>
    </citation>
    <scope>NUCLEOTIDE SEQUENCE</scope>
</reference>
<dbReference type="EMBL" id="GBXM01013353">
    <property type="protein sequence ID" value="JAH95224.1"/>
    <property type="molecule type" value="Transcribed_RNA"/>
</dbReference>
<organism evidence="2">
    <name type="scientific">Anguilla anguilla</name>
    <name type="common">European freshwater eel</name>
    <name type="synonym">Muraena anguilla</name>
    <dbReference type="NCBI Taxonomy" id="7936"/>
    <lineage>
        <taxon>Eukaryota</taxon>
        <taxon>Metazoa</taxon>
        <taxon>Chordata</taxon>
        <taxon>Craniata</taxon>
        <taxon>Vertebrata</taxon>
        <taxon>Euteleostomi</taxon>
        <taxon>Actinopterygii</taxon>
        <taxon>Neopterygii</taxon>
        <taxon>Teleostei</taxon>
        <taxon>Anguilliformes</taxon>
        <taxon>Anguillidae</taxon>
        <taxon>Anguilla</taxon>
    </lineage>
</organism>
<reference evidence="2" key="2">
    <citation type="journal article" date="2015" name="Fish Shellfish Immunol.">
        <title>Early steps in the European eel (Anguilla anguilla)-Vibrio vulnificus interaction in the gills: Role of the RtxA13 toxin.</title>
        <authorList>
            <person name="Callol A."/>
            <person name="Pajuelo D."/>
            <person name="Ebbesson L."/>
            <person name="Teles M."/>
            <person name="MacKenzie S."/>
            <person name="Amaro C."/>
        </authorList>
    </citation>
    <scope>NUCLEOTIDE SEQUENCE</scope>
</reference>
<feature type="transmembrane region" description="Helical" evidence="1">
    <location>
        <begin position="74"/>
        <end position="93"/>
    </location>
</feature>
<keyword evidence="1" id="KW-1133">Transmembrane helix</keyword>